<sequence>MIMQWLEKMSGTKWLGNGELWLDPEGNNADTYPCELMIKADSIHYVWTFEGEKKQGSFVFNDSGAVWVDSWHQQESVQCLNVPQAWGVFTLSYEYEVPNNPNWGWQSKLSERPDGTLVLQMTNITPWGEDGRAVRMVFTR</sequence>
<accession>A0A4R6M9W5</accession>
<proteinExistence type="predicted"/>
<dbReference type="RefSeq" id="WP_133503425.1">
    <property type="nucleotide sequence ID" value="NZ_SNXC01000011.1"/>
</dbReference>
<dbReference type="OrthoDB" id="277821at2"/>
<dbReference type="EMBL" id="SNXC01000011">
    <property type="protein sequence ID" value="TDO98016.1"/>
    <property type="molecule type" value="Genomic_DNA"/>
</dbReference>
<evidence type="ECO:0008006" key="3">
    <source>
        <dbReference type="Google" id="ProtNLM"/>
    </source>
</evidence>
<reference evidence="1 2" key="1">
    <citation type="submission" date="2019-03" db="EMBL/GenBank/DDBJ databases">
        <title>Genomic Encyclopedia of Type Strains, Phase III (KMG-III): the genomes of soil and plant-associated and newly described type strains.</title>
        <authorList>
            <person name="Whitman W."/>
        </authorList>
    </citation>
    <scope>NUCLEOTIDE SEQUENCE [LARGE SCALE GENOMIC DNA]</scope>
    <source>
        <strain evidence="1 2">CECT 7378</strain>
    </source>
</reference>
<evidence type="ECO:0000313" key="2">
    <source>
        <dbReference type="Proteomes" id="UP000294656"/>
    </source>
</evidence>
<keyword evidence="2" id="KW-1185">Reference proteome</keyword>
<dbReference type="AlphaFoldDB" id="A0A4R6M9W5"/>
<gene>
    <name evidence="1" type="ORF">DFP79_1648</name>
</gene>
<comment type="caution">
    <text evidence="1">The sequence shown here is derived from an EMBL/GenBank/DDBJ whole genome shotgun (WGS) entry which is preliminary data.</text>
</comment>
<protein>
    <recommendedName>
        <fullName evidence="3">Lipocalin-like protein</fullName>
    </recommendedName>
</protein>
<name>A0A4R6M9W5_9GAMM</name>
<evidence type="ECO:0000313" key="1">
    <source>
        <dbReference type="EMBL" id="TDO98016.1"/>
    </source>
</evidence>
<dbReference type="Proteomes" id="UP000294656">
    <property type="component" value="Unassembled WGS sequence"/>
</dbReference>
<organism evidence="1 2">
    <name type="scientific">Marinomonas balearica</name>
    <dbReference type="NCBI Taxonomy" id="491947"/>
    <lineage>
        <taxon>Bacteria</taxon>
        <taxon>Pseudomonadati</taxon>
        <taxon>Pseudomonadota</taxon>
        <taxon>Gammaproteobacteria</taxon>
        <taxon>Oceanospirillales</taxon>
        <taxon>Oceanospirillaceae</taxon>
        <taxon>Marinomonas</taxon>
    </lineage>
</organism>